<evidence type="ECO:0000313" key="8">
    <source>
        <dbReference type="Proteomes" id="UP000187464"/>
    </source>
</evidence>
<keyword evidence="2 4" id="KW-0169">Cobalamin biosynthesis</keyword>
<dbReference type="PROSITE" id="PS51274">
    <property type="entry name" value="GATASE_COBBQ"/>
    <property type="match status" value="1"/>
</dbReference>
<dbReference type="GO" id="GO:0015420">
    <property type="term" value="F:ABC-type vitamin B12 transporter activity"/>
    <property type="evidence" value="ECO:0007669"/>
    <property type="project" value="UniProtKB-UniRule"/>
</dbReference>
<dbReference type="InterPro" id="IPR029062">
    <property type="entry name" value="Class_I_gatase-like"/>
</dbReference>
<evidence type="ECO:0000259" key="5">
    <source>
        <dbReference type="Pfam" id="PF01656"/>
    </source>
</evidence>
<gene>
    <name evidence="4 7" type="primary">cobQ</name>
    <name evidence="7" type="ORF">PSM36_1122</name>
</gene>
<evidence type="ECO:0000256" key="3">
    <source>
        <dbReference type="ARBA" id="ARBA00022962"/>
    </source>
</evidence>
<keyword evidence="8" id="KW-1185">Reference proteome</keyword>
<dbReference type="GO" id="GO:0003824">
    <property type="term" value="F:catalytic activity"/>
    <property type="evidence" value="ECO:0007669"/>
    <property type="project" value="InterPro"/>
</dbReference>
<evidence type="ECO:0000313" key="7">
    <source>
        <dbReference type="EMBL" id="SCD19947.1"/>
    </source>
</evidence>
<dbReference type="SUPFAM" id="SSF52540">
    <property type="entry name" value="P-loop containing nucleoside triphosphate hydrolases"/>
    <property type="match status" value="1"/>
</dbReference>
<dbReference type="PROSITE" id="PS51273">
    <property type="entry name" value="GATASE_TYPE_1"/>
    <property type="match status" value="1"/>
</dbReference>
<feature type="domain" description="CobB/CobQ-like glutamine amidotransferase" evidence="6">
    <location>
        <begin position="250"/>
        <end position="429"/>
    </location>
</feature>
<dbReference type="PANTHER" id="PTHR21343:SF1">
    <property type="entry name" value="COBYRIC ACID SYNTHASE"/>
    <property type="match status" value="1"/>
</dbReference>
<dbReference type="KEGG" id="psac:PSM36_1122"/>
<dbReference type="CDD" id="cd05389">
    <property type="entry name" value="CobQ_N"/>
    <property type="match status" value="1"/>
</dbReference>
<dbReference type="EMBL" id="LT605205">
    <property type="protein sequence ID" value="SCD19947.1"/>
    <property type="molecule type" value="Genomic_DNA"/>
</dbReference>
<feature type="active site" evidence="4">
    <location>
        <position position="423"/>
    </location>
</feature>
<dbReference type="GO" id="GO:0009236">
    <property type="term" value="P:cobalamin biosynthetic process"/>
    <property type="evidence" value="ECO:0007669"/>
    <property type="project" value="UniProtKB-UniRule"/>
</dbReference>
<dbReference type="InterPro" id="IPR002586">
    <property type="entry name" value="CobQ/CobB/MinD/ParA_Nub-bd_dom"/>
</dbReference>
<dbReference type="Gene3D" id="3.40.50.880">
    <property type="match status" value="1"/>
</dbReference>
<proteinExistence type="inferred from homology"/>
<dbReference type="STRING" id="1642647.PSM36_1122"/>
<sequence>MFVGTGSDVGKSVINTGFCRIFLQDGYSPAPFKAQNMSLNSYPTGDNLEIGRAQAVQAEACGIGCTVEMNPVLLKPTGNSTSQVVLNGKPAGNKSAREYFNETDRDSLFSEVMRSFDRLASRYNPIVIEGAGSISEINLREKDIVNMRVALHTNAATFLVADIDKGGVFASVYGTLQLLPEAECNAIKGIIINKFRGDITLFDDGKKILEGLTGKPVIGIIPYCKGLFIEQEDGVVIEKKKTAFKEGKINIGVVLLKHLSNFTDFNMLELIPDVNLFYSDNPETLSQTDIIIIPGSKNTLSDLKTLREKHLDKVVLAHHRSGKPVYGICGGYQMMGEEVRDPDGVEGNIPVLPGLNILPVITTLADGKQTRQCRFSFIESDISGEGYEIHAGHTSSNRPLCRMENGETDGYFLNDKTWGTYIHGIFDNASVIERVLRQIDPDISATVNYKARKEEGYNRLADVIRENVDMEYVYKCLGA</sequence>
<dbReference type="HAMAP" id="MF_00028">
    <property type="entry name" value="CobQ"/>
    <property type="match status" value="1"/>
</dbReference>
<dbReference type="SUPFAM" id="SSF52317">
    <property type="entry name" value="Class I glutamine amidotransferase-like"/>
    <property type="match status" value="1"/>
</dbReference>
<dbReference type="UniPathway" id="UPA00148"/>
<dbReference type="NCBIfam" id="NF001989">
    <property type="entry name" value="PRK00784.1"/>
    <property type="match status" value="1"/>
</dbReference>
<dbReference type="AlphaFoldDB" id="A0A1R3T5T6"/>
<reference evidence="7 8" key="1">
    <citation type="submission" date="2016-08" db="EMBL/GenBank/DDBJ databases">
        <authorList>
            <person name="Seilhamer J.J."/>
        </authorList>
    </citation>
    <scope>NUCLEOTIDE SEQUENCE [LARGE SCALE GENOMIC DNA]</scope>
    <source>
        <strain evidence="7">M3/6</strain>
    </source>
</reference>
<dbReference type="InterPro" id="IPR033949">
    <property type="entry name" value="CobQ_GATase1"/>
</dbReference>
<dbReference type="InterPro" id="IPR027417">
    <property type="entry name" value="P-loop_NTPase"/>
</dbReference>
<dbReference type="CDD" id="cd01750">
    <property type="entry name" value="GATase1_CobQ"/>
    <property type="match status" value="1"/>
</dbReference>
<dbReference type="PANTHER" id="PTHR21343">
    <property type="entry name" value="DETHIOBIOTIN SYNTHETASE"/>
    <property type="match status" value="1"/>
</dbReference>
<protein>
    <recommendedName>
        <fullName evidence="4">Cobyric acid synthase</fullName>
    </recommendedName>
</protein>
<accession>A0A1R3T5T6</accession>
<dbReference type="InterPro" id="IPR047045">
    <property type="entry name" value="CobQ_N"/>
</dbReference>
<comment type="similarity">
    <text evidence="4">Belongs to the CobB/CobQ family. CobQ subfamily.</text>
</comment>
<keyword evidence="3 4" id="KW-0315">Glutamine amidotransferase</keyword>
<name>A0A1R3T5T6_9BACT</name>
<dbReference type="Pfam" id="PF01656">
    <property type="entry name" value="CbiA"/>
    <property type="match status" value="1"/>
</dbReference>
<dbReference type="InterPro" id="IPR011698">
    <property type="entry name" value="GATase_3"/>
</dbReference>
<evidence type="ECO:0000259" key="6">
    <source>
        <dbReference type="Pfam" id="PF07685"/>
    </source>
</evidence>
<dbReference type="NCBIfam" id="TIGR00313">
    <property type="entry name" value="cobQ"/>
    <property type="match status" value="1"/>
</dbReference>
<feature type="active site" description="Nucleophile" evidence="4">
    <location>
        <position position="329"/>
    </location>
</feature>
<comment type="pathway">
    <text evidence="1 4">Cofactor biosynthesis; adenosylcobalamin biosynthesis.</text>
</comment>
<dbReference type="Proteomes" id="UP000187464">
    <property type="component" value="Chromosome I"/>
</dbReference>
<comment type="function">
    <text evidence="4">Catalyzes amidations at positions B, D, E, and G on adenosylcobyrinic A,C-diamide. NH(2) groups are provided by glutamine, and one molecule of ATP is hydrogenolyzed for each amidation.</text>
</comment>
<dbReference type="Pfam" id="PF07685">
    <property type="entry name" value="GATase_3"/>
    <property type="match status" value="1"/>
</dbReference>
<dbReference type="Gene3D" id="3.40.50.300">
    <property type="entry name" value="P-loop containing nucleotide triphosphate hydrolases"/>
    <property type="match status" value="1"/>
</dbReference>
<evidence type="ECO:0000256" key="2">
    <source>
        <dbReference type="ARBA" id="ARBA00022573"/>
    </source>
</evidence>
<evidence type="ECO:0000256" key="1">
    <source>
        <dbReference type="ARBA" id="ARBA00004953"/>
    </source>
</evidence>
<feature type="domain" description="CobQ/CobB/MinD/ParA nucleotide binding" evidence="5">
    <location>
        <begin position="1"/>
        <end position="228"/>
    </location>
</feature>
<evidence type="ECO:0000256" key="4">
    <source>
        <dbReference type="HAMAP-Rule" id="MF_00028"/>
    </source>
</evidence>
<dbReference type="InterPro" id="IPR004459">
    <property type="entry name" value="CobQ_synth"/>
</dbReference>
<organism evidence="7 8">
    <name type="scientific">Proteiniphilum saccharofermentans</name>
    <dbReference type="NCBI Taxonomy" id="1642647"/>
    <lineage>
        <taxon>Bacteria</taxon>
        <taxon>Pseudomonadati</taxon>
        <taxon>Bacteroidota</taxon>
        <taxon>Bacteroidia</taxon>
        <taxon>Bacteroidales</taxon>
        <taxon>Dysgonomonadaceae</taxon>
        <taxon>Proteiniphilum</taxon>
    </lineage>
</organism>